<evidence type="ECO:0000259" key="1">
    <source>
        <dbReference type="Pfam" id="PF21956"/>
    </source>
</evidence>
<dbReference type="EMBL" id="MHRJ01000025">
    <property type="protein sequence ID" value="OHA22466.1"/>
    <property type="molecule type" value="Genomic_DNA"/>
</dbReference>
<accession>A0A1G2MEZ1</accession>
<gene>
    <name evidence="2" type="ORF">A2W52_00560</name>
</gene>
<protein>
    <recommendedName>
        <fullName evidence="1">DUF6922 domain-containing protein</fullName>
    </recommendedName>
</protein>
<organism evidence="2 3">
    <name type="scientific">Candidatus Taylorbacteria bacterium RIFCSPHIGHO2_02_49_25</name>
    <dbReference type="NCBI Taxonomy" id="1802305"/>
    <lineage>
        <taxon>Bacteria</taxon>
        <taxon>Candidatus Tayloriibacteriota</taxon>
    </lineage>
</organism>
<dbReference type="InterPro" id="IPR053830">
    <property type="entry name" value="DUF6922"/>
</dbReference>
<dbReference type="Pfam" id="PF21956">
    <property type="entry name" value="DUF6922"/>
    <property type="match status" value="1"/>
</dbReference>
<evidence type="ECO:0000313" key="2">
    <source>
        <dbReference type="EMBL" id="OHA22466.1"/>
    </source>
</evidence>
<reference evidence="2 3" key="1">
    <citation type="journal article" date="2016" name="Nat. Commun.">
        <title>Thousands of microbial genomes shed light on interconnected biogeochemical processes in an aquifer system.</title>
        <authorList>
            <person name="Anantharaman K."/>
            <person name="Brown C.T."/>
            <person name="Hug L.A."/>
            <person name="Sharon I."/>
            <person name="Castelle C.J."/>
            <person name="Probst A.J."/>
            <person name="Thomas B.C."/>
            <person name="Singh A."/>
            <person name="Wilkins M.J."/>
            <person name="Karaoz U."/>
            <person name="Brodie E.L."/>
            <person name="Williams K.H."/>
            <person name="Hubbard S.S."/>
            <person name="Banfield J.F."/>
        </authorList>
    </citation>
    <scope>NUCLEOTIDE SEQUENCE [LARGE SCALE GENOMIC DNA]</scope>
</reference>
<proteinExistence type="predicted"/>
<feature type="domain" description="DUF6922" evidence="1">
    <location>
        <begin position="15"/>
        <end position="63"/>
    </location>
</feature>
<dbReference type="Proteomes" id="UP000176493">
    <property type="component" value="Unassembled WGS sequence"/>
</dbReference>
<name>A0A1G2MEZ1_9BACT</name>
<dbReference type="AlphaFoldDB" id="A0A1G2MEZ1"/>
<comment type="caution">
    <text evidence="2">The sequence shown here is derived from an EMBL/GenBank/DDBJ whole genome shotgun (WGS) entry which is preliminary data.</text>
</comment>
<evidence type="ECO:0000313" key="3">
    <source>
        <dbReference type="Proteomes" id="UP000176493"/>
    </source>
</evidence>
<sequence>MLNNETNKLPSSLRPLVWGLKWSELNISDDKEDIILGVINGGTVEDWKWLRTTYGEDTVRRVLENRLPNEIYPESKNLAKIFFSVNSFRNARRSAN</sequence>